<accession>A0A0S4JUZ7</accession>
<organism evidence="1 2">
    <name type="scientific">Bodo saltans</name>
    <name type="common">Flagellated protozoan</name>
    <dbReference type="NCBI Taxonomy" id="75058"/>
    <lineage>
        <taxon>Eukaryota</taxon>
        <taxon>Discoba</taxon>
        <taxon>Euglenozoa</taxon>
        <taxon>Kinetoplastea</taxon>
        <taxon>Metakinetoplastina</taxon>
        <taxon>Eubodonida</taxon>
        <taxon>Bodonidae</taxon>
        <taxon>Bodo</taxon>
    </lineage>
</organism>
<evidence type="ECO:0000313" key="1">
    <source>
        <dbReference type="EMBL" id="CUG93215.1"/>
    </source>
</evidence>
<dbReference type="AlphaFoldDB" id="A0A0S4JUZ7"/>
<gene>
    <name evidence="1" type="ORF">BSAL_41410</name>
</gene>
<protein>
    <submittedName>
        <fullName evidence="1">Uncharacterized protein</fullName>
    </submittedName>
</protein>
<dbReference type="Proteomes" id="UP000051952">
    <property type="component" value="Unassembled WGS sequence"/>
</dbReference>
<keyword evidence="2" id="KW-1185">Reference proteome</keyword>
<dbReference type="EMBL" id="CYKH01002129">
    <property type="protein sequence ID" value="CUG93215.1"/>
    <property type="molecule type" value="Genomic_DNA"/>
</dbReference>
<evidence type="ECO:0000313" key="2">
    <source>
        <dbReference type="Proteomes" id="UP000051952"/>
    </source>
</evidence>
<proteinExistence type="predicted"/>
<name>A0A0S4JUZ7_BODSA</name>
<reference evidence="2" key="1">
    <citation type="submission" date="2015-09" db="EMBL/GenBank/DDBJ databases">
        <authorList>
            <consortium name="Pathogen Informatics"/>
        </authorList>
    </citation>
    <scope>NUCLEOTIDE SEQUENCE [LARGE SCALE GENOMIC DNA]</scope>
    <source>
        <strain evidence="2">Lake Konstanz</strain>
    </source>
</reference>
<sequence>MSAVAAVVSCASSSPMRHRAAMLRWSRLSRVMITFVVHQ</sequence>
<dbReference type="VEuPathDB" id="TriTrypDB:BSAL_41410"/>